<evidence type="ECO:0000313" key="3">
    <source>
        <dbReference type="Proteomes" id="UP000717752"/>
    </source>
</evidence>
<evidence type="ECO:0000313" key="2">
    <source>
        <dbReference type="EMBL" id="MBW9053436.1"/>
    </source>
</evidence>
<organism evidence="2 3">
    <name type="scientific">Rhizobium mesosinicum</name>
    <dbReference type="NCBI Taxonomy" id="335017"/>
    <lineage>
        <taxon>Bacteria</taxon>
        <taxon>Pseudomonadati</taxon>
        <taxon>Pseudomonadota</taxon>
        <taxon>Alphaproteobacteria</taxon>
        <taxon>Hyphomicrobiales</taxon>
        <taxon>Rhizobiaceae</taxon>
        <taxon>Rhizobium/Agrobacterium group</taxon>
        <taxon>Rhizobium</taxon>
    </lineage>
</organism>
<proteinExistence type="predicted"/>
<protein>
    <submittedName>
        <fullName evidence="2">Uncharacterized protein</fullName>
    </submittedName>
</protein>
<name>A0ABS7GU46_9HYPH</name>
<dbReference type="Proteomes" id="UP000717752">
    <property type="component" value="Unassembled WGS sequence"/>
</dbReference>
<comment type="caution">
    <text evidence="2">The sequence shown here is derived from an EMBL/GenBank/DDBJ whole genome shotgun (WGS) entry which is preliminary data.</text>
</comment>
<accession>A0ABS7GU46</accession>
<gene>
    <name evidence="2" type="ORF">JNB85_13560</name>
</gene>
<sequence>MIIATAETAIASSPRAVAPATALGQLRRAALEALIEELIALLDAADGDPDLEDNADDEPSLGSTAKCIGDDCLEDLELDDCDDEEGGDEEPSMGWSNPEGLRVQVPAEASQIQDFDFDEGEWSQGFDGSGTAIAKASLAAAVTPGVTPKRTVKKGDLLSH</sequence>
<feature type="region of interest" description="Disordered" evidence="1">
    <location>
        <begin position="78"/>
        <end position="100"/>
    </location>
</feature>
<evidence type="ECO:0000256" key="1">
    <source>
        <dbReference type="SAM" id="MobiDB-lite"/>
    </source>
</evidence>
<dbReference type="RefSeq" id="WP_220334976.1">
    <property type="nucleotide sequence ID" value="NZ_JAEUAK010000004.1"/>
</dbReference>
<feature type="compositionally biased region" description="Acidic residues" evidence="1">
    <location>
        <begin position="78"/>
        <end position="91"/>
    </location>
</feature>
<reference evidence="2 3" key="1">
    <citation type="journal article" date="2021" name="MBio">
        <title>Poor Competitiveness of Bradyrhizobium in Pigeon Pea Root Colonization in Indian Soils.</title>
        <authorList>
            <person name="Chalasani D."/>
            <person name="Basu A."/>
            <person name="Pullabhotla S.V.S.R.N."/>
            <person name="Jorrin B."/>
            <person name="Neal A.L."/>
            <person name="Poole P.S."/>
            <person name="Podile A.R."/>
            <person name="Tkacz A."/>
        </authorList>
    </citation>
    <scope>NUCLEOTIDE SEQUENCE [LARGE SCALE GENOMIC DNA]</scope>
    <source>
        <strain evidence="2 3">HU56</strain>
    </source>
</reference>
<keyword evidence="3" id="KW-1185">Reference proteome</keyword>
<dbReference type="EMBL" id="JAEUAK010000004">
    <property type="protein sequence ID" value="MBW9053436.1"/>
    <property type="molecule type" value="Genomic_DNA"/>
</dbReference>